<dbReference type="PANTHER" id="PTHR10353:SF85">
    <property type="entry name" value="ARYL-PHOSPHO-BETA-D-GLUCOSIDASE BGLA"/>
    <property type="match status" value="1"/>
</dbReference>
<sequence length="476" mass="55236">MSVLNDDFLWGGAVAAHQFEGGWKVGGKGISVADIMTAGSASENRTITDGVLDKKNYPNHEAIDFYHHYKQDIKLFAEMGFRCFRTSIAWTRIFPKGDEKQPNEEGLKFYDDLFDECLKYNIQPIVTLSHFELPYYLIEKYGGWRNRKMIDFFVNFADVCFKRYQNKVKYWMTFNEINNQTGYNNEFCLFTNSGIKVKSGENAEQVMYQAAHYELVASSIAVRHAHVINKGLQVGCMIAMVPLYPLDSKPANIMMAEKAMQKRYWFADVHVTGEYPTFMKAFLKKKGYTTDVTHDDLINLKKGTVDYLGFSYYMSKTIKATDDNPEYEYDDYKNDVQNPFLKVSEWGWSVDPEGLRYGMNWFNDRFHLPQFIVENGFGSRDVVENGEIHDNYRINYLRQHIIEMKKAVLEDGIDLLGYTPWSAIDIVSAGTGQMEKRYGFIYVDKDDEGKGTLARLRKDSFYWYKKVIESNGQELD</sequence>
<evidence type="ECO:0000256" key="2">
    <source>
        <dbReference type="ARBA" id="ARBA00022801"/>
    </source>
</evidence>
<evidence type="ECO:0000313" key="6">
    <source>
        <dbReference type="Proteomes" id="UP000051727"/>
    </source>
</evidence>
<dbReference type="PRINTS" id="PR00131">
    <property type="entry name" value="GLHYDRLASE1"/>
</dbReference>
<dbReference type="SUPFAM" id="SSF51445">
    <property type="entry name" value="(Trans)glycosidases"/>
    <property type="match status" value="1"/>
</dbReference>
<evidence type="ECO:0000256" key="1">
    <source>
        <dbReference type="ARBA" id="ARBA00010838"/>
    </source>
</evidence>
<dbReference type="InterPro" id="IPR033132">
    <property type="entry name" value="GH_1_N_CS"/>
</dbReference>
<proteinExistence type="inferred from homology"/>
<dbReference type="PATRIC" id="fig|1618.3.peg.693"/>
<dbReference type="GO" id="GO:0016052">
    <property type="term" value="P:carbohydrate catabolic process"/>
    <property type="evidence" value="ECO:0007669"/>
    <property type="project" value="TreeGrafter"/>
</dbReference>
<organism evidence="5 6">
    <name type="scientific">Liquorilactobacillus mali</name>
    <dbReference type="NCBI Taxonomy" id="1618"/>
    <lineage>
        <taxon>Bacteria</taxon>
        <taxon>Bacillati</taxon>
        <taxon>Bacillota</taxon>
        <taxon>Bacilli</taxon>
        <taxon>Lactobacillales</taxon>
        <taxon>Lactobacillaceae</taxon>
        <taxon>Liquorilactobacillus</taxon>
    </lineage>
</organism>
<evidence type="ECO:0000313" key="5">
    <source>
        <dbReference type="EMBL" id="KRN27798.1"/>
    </source>
</evidence>
<dbReference type="Pfam" id="PF00232">
    <property type="entry name" value="Glyco_hydro_1"/>
    <property type="match status" value="1"/>
</dbReference>
<dbReference type="PROSITE" id="PS00653">
    <property type="entry name" value="GLYCOSYL_HYDROL_F1_2"/>
    <property type="match status" value="1"/>
</dbReference>
<dbReference type="RefSeq" id="WP_056991660.1">
    <property type="nucleotide sequence ID" value="NZ_JQAR01000018.1"/>
</dbReference>
<evidence type="ECO:0000256" key="4">
    <source>
        <dbReference type="RuleBase" id="RU003690"/>
    </source>
</evidence>
<dbReference type="EMBL" id="JQAR01000018">
    <property type="protein sequence ID" value="KRN27798.1"/>
    <property type="molecule type" value="Genomic_DNA"/>
</dbReference>
<protein>
    <submittedName>
        <fullName evidence="5">Phospho-beta-glucosidase</fullName>
    </submittedName>
</protein>
<dbReference type="InterPro" id="IPR017853">
    <property type="entry name" value="GH"/>
</dbReference>
<dbReference type="Gene3D" id="3.20.20.80">
    <property type="entry name" value="Glycosidases"/>
    <property type="match status" value="1"/>
</dbReference>
<dbReference type="GO" id="GO:0005829">
    <property type="term" value="C:cytosol"/>
    <property type="evidence" value="ECO:0007669"/>
    <property type="project" value="TreeGrafter"/>
</dbReference>
<name>A0A0R2FJ34_9LACO</name>
<dbReference type="OrthoDB" id="1688691at2"/>
<evidence type="ECO:0000256" key="3">
    <source>
        <dbReference type="ARBA" id="ARBA00023295"/>
    </source>
</evidence>
<dbReference type="PANTHER" id="PTHR10353">
    <property type="entry name" value="GLYCOSYL HYDROLASE"/>
    <property type="match status" value="1"/>
</dbReference>
<dbReference type="GO" id="GO:0008422">
    <property type="term" value="F:beta-glucosidase activity"/>
    <property type="evidence" value="ECO:0007669"/>
    <property type="project" value="TreeGrafter"/>
</dbReference>
<dbReference type="NCBIfam" id="NF007154">
    <property type="entry name" value="PRK09589.1"/>
    <property type="match status" value="1"/>
</dbReference>
<dbReference type="AlphaFoldDB" id="A0A0R2FJ34"/>
<reference evidence="5 6" key="1">
    <citation type="journal article" date="2015" name="Genome Announc.">
        <title>Expanding the biotechnology potential of lactobacilli through comparative genomics of 213 strains and associated genera.</title>
        <authorList>
            <person name="Sun Z."/>
            <person name="Harris H.M."/>
            <person name="McCann A."/>
            <person name="Guo C."/>
            <person name="Argimon S."/>
            <person name="Zhang W."/>
            <person name="Yang X."/>
            <person name="Jeffery I.B."/>
            <person name="Cooney J.C."/>
            <person name="Kagawa T.F."/>
            <person name="Liu W."/>
            <person name="Song Y."/>
            <person name="Salvetti E."/>
            <person name="Wrobel A."/>
            <person name="Rasinkangas P."/>
            <person name="Parkhill J."/>
            <person name="Rea M.C."/>
            <person name="O'Sullivan O."/>
            <person name="Ritari J."/>
            <person name="Douillard F.P."/>
            <person name="Paul Ross R."/>
            <person name="Yang R."/>
            <person name="Briner A.E."/>
            <person name="Felis G.E."/>
            <person name="de Vos W.M."/>
            <person name="Barrangou R."/>
            <person name="Klaenhammer T.R."/>
            <person name="Caufield P.W."/>
            <person name="Cui Y."/>
            <person name="Zhang H."/>
            <person name="O'Toole P.W."/>
        </authorList>
    </citation>
    <scope>NUCLEOTIDE SEQUENCE [LARGE SCALE GENOMIC DNA]</scope>
    <source>
        <strain evidence="5 6">ATCC 27304</strain>
    </source>
</reference>
<accession>A0A0R2FJ34</accession>
<dbReference type="InterPro" id="IPR001360">
    <property type="entry name" value="Glyco_hydro_1"/>
</dbReference>
<dbReference type="Proteomes" id="UP000051727">
    <property type="component" value="Unassembled WGS sequence"/>
</dbReference>
<keyword evidence="2" id="KW-0378">Hydrolase</keyword>
<dbReference type="STRING" id="1618.IV36_GL000691"/>
<comment type="caution">
    <text evidence="5">The sequence shown here is derived from an EMBL/GenBank/DDBJ whole genome shotgun (WGS) entry which is preliminary data.</text>
</comment>
<comment type="similarity">
    <text evidence="1 4">Belongs to the glycosyl hydrolase 1 family.</text>
</comment>
<gene>
    <name evidence="5" type="ORF">IV36_GL000691</name>
</gene>
<dbReference type="FunFam" id="3.20.20.80:FF:000004">
    <property type="entry name" value="Beta-glucosidase 6-phospho-beta-glucosidase"/>
    <property type="match status" value="1"/>
</dbReference>
<keyword evidence="3" id="KW-0326">Glycosidase</keyword>